<organism evidence="2">
    <name type="scientific">viral metagenome</name>
    <dbReference type="NCBI Taxonomy" id="1070528"/>
    <lineage>
        <taxon>unclassified sequences</taxon>
        <taxon>metagenomes</taxon>
        <taxon>organismal metagenomes</taxon>
    </lineage>
</organism>
<dbReference type="EMBL" id="MN740901">
    <property type="protein sequence ID" value="QHU17313.1"/>
    <property type="molecule type" value="Genomic_DNA"/>
</dbReference>
<proteinExistence type="predicted"/>
<accession>A0A6C0KJ55</accession>
<evidence type="ECO:0000313" key="2">
    <source>
        <dbReference type="EMBL" id="QHU17313.1"/>
    </source>
</evidence>
<feature type="compositionally biased region" description="Basic residues" evidence="1">
    <location>
        <begin position="403"/>
        <end position="429"/>
    </location>
</feature>
<dbReference type="Gene3D" id="3.50.50.60">
    <property type="entry name" value="FAD/NAD(P)-binding domain"/>
    <property type="match status" value="1"/>
</dbReference>
<protein>
    <submittedName>
        <fullName evidence="2">Uncharacterized protein</fullName>
    </submittedName>
</protein>
<dbReference type="InterPro" id="IPR036188">
    <property type="entry name" value="FAD/NAD-bd_sf"/>
</dbReference>
<evidence type="ECO:0000256" key="1">
    <source>
        <dbReference type="SAM" id="MobiDB-lite"/>
    </source>
</evidence>
<name>A0A6C0KJ55_9ZZZZ</name>
<sequence length="429" mass="49364">MNLDLFKEIFFSIINQFNSEILEKPNQHPIHTLTQMSETSDMSIQLGGDITFSKVSEEVEQKIKNKQLSGMELSDLEFDFNEYTPFNDNKYNILVLGSGPIGLYISILFKTIFPDLEITIFEKRDTNKKRKFDRAQIIKPNLQYRCTNESLQKLSTFVNYPISDTFKFEEPVLNLLPSAIYTNISKSLSFFSLENRSINLIEYFLSIEAQKLGINIVNIDIRSEDILKTHTTPNTLSIFNATGGRLPFFIPQWTIENPITRNCNYIISKRDSLIPEKNTSKINNTKTTDTYTLLSDTEFYHVECDKEQLIDKNQWIKESDNPKTGKFEFSVKGYNKHNIKKIDNIPLISIGDSFTSTDFTTGSGLQIGCGHSLGCVLLFNKIMKRLGISFTETTPINISKESKKMKTRRKKQRKSLTKKSPRKIKSPRV</sequence>
<feature type="region of interest" description="Disordered" evidence="1">
    <location>
        <begin position="399"/>
        <end position="429"/>
    </location>
</feature>
<reference evidence="2" key="1">
    <citation type="journal article" date="2020" name="Nature">
        <title>Giant virus diversity and host interactions through global metagenomics.</title>
        <authorList>
            <person name="Schulz F."/>
            <person name="Roux S."/>
            <person name="Paez-Espino D."/>
            <person name="Jungbluth S."/>
            <person name="Walsh D.A."/>
            <person name="Denef V.J."/>
            <person name="McMahon K.D."/>
            <person name="Konstantinidis K.T."/>
            <person name="Eloe-Fadrosh E.A."/>
            <person name="Kyrpides N.C."/>
            <person name="Woyke T."/>
        </authorList>
    </citation>
    <scope>NUCLEOTIDE SEQUENCE</scope>
    <source>
        <strain evidence="2">GVMAG-S-3300012000-57</strain>
    </source>
</reference>
<dbReference type="AlphaFoldDB" id="A0A6C0KJ55"/>